<dbReference type="InterPro" id="IPR041899">
    <property type="entry name" value="MAGE_WH2"/>
</dbReference>
<name>A0A9W9HWT4_9EURO</name>
<dbReference type="OrthoDB" id="205198at2759"/>
<evidence type="ECO:0000256" key="1">
    <source>
        <dbReference type="SAM" id="MobiDB-lite"/>
    </source>
</evidence>
<dbReference type="EMBL" id="JAPQKN010000006">
    <property type="protein sequence ID" value="KAJ5157446.1"/>
    <property type="molecule type" value="Genomic_DNA"/>
</dbReference>
<dbReference type="PANTHER" id="PTHR11736:SF14">
    <property type="entry name" value="NSE3 HOMOLOG, SMC5-SMC6 COMPLEX COMPONENT"/>
    <property type="match status" value="1"/>
</dbReference>
<dbReference type="Proteomes" id="UP001149163">
    <property type="component" value="Unassembled WGS sequence"/>
</dbReference>
<gene>
    <name evidence="3" type="ORF">N7482_008546</name>
</gene>
<dbReference type="Gene3D" id="1.10.10.1200">
    <property type="entry name" value="MAGE homology domain, winged helix WH1 motif"/>
    <property type="match status" value="1"/>
</dbReference>
<dbReference type="GO" id="GO:0005634">
    <property type="term" value="C:nucleus"/>
    <property type="evidence" value="ECO:0007669"/>
    <property type="project" value="TreeGrafter"/>
</dbReference>
<dbReference type="SMART" id="SM01373">
    <property type="entry name" value="MAGE"/>
    <property type="match status" value="1"/>
</dbReference>
<dbReference type="InterPro" id="IPR037445">
    <property type="entry name" value="MAGE"/>
</dbReference>
<feature type="region of interest" description="Disordered" evidence="1">
    <location>
        <begin position="296"/>
        <end position="366"/>
    </location>
</feature>
<reference evidence="3" key="2">
    <citation type="journal article" date="2023" name="IMA Fungus">
        <title>Comparative genomic study of the Penicillium genus elucidates a diverse pangenome and 15 lateral gene transfer events.</title>
        <authorList>
            <person name="Petersen C."/>
            <person name="Sorensen T."/>
            <person name="Nielsen M.R."/>
            <person name="Sondergaard T.E."/>
            <person name="Sorensen J.L."/>
            <person name="Fitzpatrick D.A."/>
            <person name="Frisvad J.C."/>
            <person name="Nielsen K.L."/>
        </authorList>
    </citation>
    <scope>NUCLEOTIDE SEQUENCE</scope>
    <source>
        <strain evidence="3">IBT 26290</strain>
    </source>
</reference>
<dbReference type="AlphaFoldDB" id="A0A9W9HWT4"/>
<feature type="compositionally biased region" description="Acidic residues" evidence="1">
    <location>
        <begin position="342"/>
        <end position="366"/>
    </location>
</feature>
<dbReference type="Pfam" id="PF01454">
    <property type="entry name" value="MAGE"/>
    <property type="match status" value="1"/>
</dbReference>
<feature type="region of interest" description="Disordered" evidence="1">
    <location>
        <begin position="1"/>
        <end position="46"/>
    </location>
</feature>
<feature type="domain" description="MAGE" evidence="2">
    <location>
        <begin position="55"/>
        <end position="250"/>
    </location>
</feature>
<proteinExistence type="predicted"/>
<comment type="caution">
    <text evidence="3">The sequence shown here is derived from an EMBL/GenBank/DDBJ whole genome shotgun (WGS) entry which is preliminary data.</text>
</comment>
<dbReference type="InterPro" id="IPR002190">
    <property type="entry name" value="MHD_dom"/>
</dbReference>
<accession>A0A9W9HWT4</accession>
<dbReference type="RefSeq" id="XP_056540435.1">
    <property type="nucleotide sequence ID" value="XM_056690670.1"/>
</dbReference>
<dbReference type="PANTHER" id="PTHR11736">
    <property type="entry name" value="MELANOMA-ASSOCIATED ANTIGEN MAGE ANTIGEN"/>
    <property type="match status" value="1"/>
</dbReference>
<dbReference type="GO" id="GO:0006281">
    <property type="term" value="P:DNA repair"/>
    <property type="evidence" value="ECO:0007669"/>
    <property type="project" value="TreeGrafter"/>
</dbReference>
<dbReference type="Gene3D" id="1.10.10.1210">
    <property type="entry name" value="MAGE homology domain, winged helix WH2 motif"/>
    <property type="match status" value="1"/>
</dbReference>
<dbReference type="GeneID" id="81429846"/>
<organism evidence="3 4">
    <name type="scientific">Penicillium canariense</name>
    <dbReference type="NCBI Taxonomy" id="189055"/>
    <lineage>
        <taxon>Eukaryota</taxon>
        <taxon>Fungi</taxon>
        <taxon>Dikarya</taxon>
        <taxon>Ascomycota</taxon>
        <taxon>Pezizomycotina</taxon>
        <taxon>Eurotiomycetes</taxon>
        <taxon>Eurotiomycetidae</taxon>
        <taxon>Eurotiales</taxon>
        <taxon>Aspergillaceae</taxon>
        <taxon>Penicillium</taxon>
    </lineage>
</organism>
<evidence type="ECO:0000259" key="2">
    <source>
        <dbReference type="SMART" id="SM01373"/>
    </source>
</evidence>
<dbReference type="InterPro" id="IPR041898">
    <property type="entry name" value="MAGE_WH1"/>
</dbReference>
<evidence type="ECO:0000313" key="4">
    <source>
        <dbReference type="Proteomes" id="UP001149163"/>
    </source>
</evidence>
<evidence type="ECO:0000313" key="3">
    <source>
        <dbReference type="EMBL" id="KAJ5157446.1"/>
    </source>
</evidence>
<reference evidence="3" key="1">
    <citation type="submission" date="2022-11" db="EMBL/GenBank/DDBJ databases">
        <authorList>
            <person name="Petersen C."/>
        </authorList>
    </citation>
    <scope>NUCLEOTIDE SEQUENCE</scope>
    <source>
        <strain evidence="3">IBT 26290</strain>
    </source>
</reference>
<sequence>MSLTRKRRAPEAAADPSPSTSRRQRLHESASPEADMSDSDGAGAPSSLDAMVKKMVRLALASEYSRLPIRRTDISAKVLGEQGTRQFRIVFDAAQQHLRTKFGMEMVELPAREKVTITQRRAAQKSEKPSATNKSWILNSTLPAAYRVPSILQPTKAPSTKTESTYTALYSFVVAVISLNGGSLAEQKLLRYLRRMNADDYTPIDRTDRLLARLCREGYLVRTREMDGGEEVIEYMVGPRGKMEVGSGGVAGLVREVYGRGVQDADGNGETLTRAEREEREEFEVRLRRSLGIVGVRDTGATEEEPSANGPGMAEGRASAHARQSEGPRRSSRRATAAASEAESESESEEESGEEEESTKEEDESD</sequence>
<keyword evidence="4" id="KW-1185">Reference proteome</keyword>
<protein>
    <recommendedName>
        <fullName evidence="2">MAGE domain-containing protein</fullName>
    </recommendedName>
</protein>